<evidence type="ECO:0000256" key="2">
    <source>
        <dbReference type="ARBA" id="ARBA00022801"/>
    </source>
</evidence>
<reference evidence="4 5" key="1">
    <citation type="submission" date="2018-06" db="EMBL/GenBank/DDBJ databases">
        <title>Thermoflavimicrobium daqus sp. nov., a thermophilic microbe isolated from Moutai-flavour Daqu.</title>
        <authorList>
            <person name="Wang X."/>
            <person name="Zhou H."/>
        </authorList>
    </citation>
    <scope>NUCLEOTIDE SEQUENCE [LARGE SCALE GENOMIC DNA]</scope>
    <source>
        <strain evidence="4 5">FBKL4.011</strain>
    </source>
</reference>
<dbReference type="InterPro" id="IPR006683">
    <property type="entry name" value="Thioestr_dom"/>
</dbReference>
<evidence type="ECO:0000313" key="4">
    <source>
        <dbReference type="EMBL" id="RAL25660.1"/>
    </source>
</evidence>
<dbReference type="Proteomes" id="UP000251213">
    <property type="component" value="Unassembled WGS sequence"/>
</dbReference>
<dbReference type="InterPro" id="IPR029069">
    <property type="entry name" value="HotDog_dom_sf"/>
</dbReference>
<dbReference type="NCBIfam" id="TIGR00369">
    <property type="entry name" value="unchar_dom_1"/>
    <property type="match status" value="1"/>
</dbReference>
<proteinExistence type="inferred from homology"/>
<evidence type="ECO:0000259" key="3">
    <source>
        <dbReference type="Pfam" id="PF03061"/>
    </source>
</evidence>
<dbReference type="InterPro" id="IPR039298">
    <property type="entry name" value="ACOT13"/>
</dbReference>
<protein>
    <recommendedName>
        <fullName evidence="3">Thioesterase domain-containing protein</fullName>
    </recommendedName>
</protein>
<comment type="similarity">
    <text evidence="1">Belongs to the thioesterase PaaI family.</text>
</comment>
<reference evidence="4 5" key="2">
    <citation type="submission" date="2018-06" db="EMBL/GenBank/DDBJ databases">
        <authorList>
            <person name="Zhirakovskaya E."/>
        </authorList>
    </citation>
    <scope>NUCLEOTIDE SEQUENCE [LARGE SCALE GENOMIC DNA]</scope>
    <source>
        <strain evidence="4 5">FBKL4.011</strain>
    </source>
</reference>
<sequence>MSLEKLYKDLEDLSPDEIKTTEKMIQALKRTRISPLAYIEELLSFKYGGFDEEKNAYIHQMLITDELKNRYQILHGGITSTFIDTAMASTIFQAMGEEIKVVTTDLSVRFLAPAVTGWLTAYTQIIKKGKTLLVLESKLEDEQKSWVATASSTFFVLEGE</sequence>
<evidence type="ECO:0000256" key="1">
    <source>
        <dbReference type="ARBA" id="ARBA00008324"/>
    </source>
</evidence>
<dbReference type="EMBL" id="QJKK01000003">
    <property type="protein sequence ID" value="RAL25660.1"/>
    <property type="molecule type" value="Genomic_DNA"/>
</dbReference>
<dbReference type="GO" id="GO:0047617">
    <property type="term" value="F:fatty acyl-CoA hydrolase activity"/>
    <property type="evidence" value="ECO:0007669"/>
    <property type="project" value="InterPro"/>
</dbReference>
<dbReference type="RefSeq" id="WP_113658274.1">
    <property type="nucleotide sequence ID" value="NZ_KZ845665.1"/>
</dbReference>
<dbReference type="Gene3D" id="3.10.129.10">
    <property type="entry name" value="Hotdog Thioesterase"/>
    <property type="match status" value="1"/>
</dbReference>
<comment type="caution">
    <text evidence="4">The sequence shown here is derived from an EMBL/GenBank/DDBJ whole genome shotgun (WGS) entry which is preliminary data.</text>
</comment>
<evidence type="ECO:0000313" key="5">
    <source>
        <dbReference type="Proteomes" id="UP000251213"/>
    </source>
</evidence>
<dbReference type="InterPro" id="IPR003736">
    <property type="entry name" value="PAAI_dom"/>
</dbReference>
<dbReference type="AlphaFoldDB" id="A0A364K646"/>
<name>A0A364K646_9BACL</name>
<dbReference type="PANTHER" id="PTHR21660:SF1">
    <property type="entry name" value="ACYL-COENZYME A THIOESTERASE 13"/>
    <property type="match status" value="1"/>
</dbReference>
<feature type="domain" description="Thioesterase" evidence="3">
    <location>
        <begin position="72"/>
        <end position="143"/>
    </location>
</feature>
<dbReference type="Pfam" id="PF03061">
    <property type="entry name" value="4HBT"/>
    <property type="match status" value="1"/>
</dbReference>
<gene>
    <name evidence="4" type="ORF">DL897_06165</name>
</gene>
<dbReference type="PANTHER" id="PTHR21660">
    <property type="entry name" value="THIOESTERASE SUPERFAMILY MEMBER-RELATED"/>
    <property type="match status" value="1"/>
</dbReference>
<dbReference type="SUPFAM" id="SSF54637">
    <property type="entry name" value="Thioesterase/thiol ester dehydrase-isomerase"/>
    <property type="match status" value="1"/>
</dbReference>
<keyword evidence="2" id="KW-0378">Hydrolase</keyword>
<dbReference type="OrthoDB" id="2139465at2"/>
<dbReference type="CDD" id="cd03443">
    <property type="entry name" value="PaaI_thioesterase"/>
    <property type="match status" value="1"/>
</dbReference>
<keyword evidence="5" id="KW-1185">Reference proteome</keyword>
<accession>A0A364K646</accession>
<organism evidence="4 5">
    <name type="scientific">Thermoflavimicrobium daqui</name>
    <dbReference type="NCBI Taxonomy" id="2137476"/>
    <lineage>
        <taxon>Bacteria</taxon>
        <taxon>Bacillati</taxon>
        <taxon>Bacillota</taxon>
        <taxon>Bacilli</taxon>
        <taxon>Bacillales</taxon>
        <taxon>Thermoactinomycetaceae</taxon>
        <taxon>Thermoflavimicrobium</taxon>
    </lineage>
</organism>